<protein>
    <submittedName>
        <fullName evidence="1">Uncharacterized protein</fullName>
    </submittedName>
</protein>
<dbReference type="HOGENOM" id="CLU_1579060_0_0_1"/>
<dbReference type="VEuPathDB" id="FungiDB:PMAA_049950"/>
<accession>B6QNU4</accession>
<evidence type="ECO:0000313" key="2">
    <source>
        <dbReference type="Proteomes" id="UP000001294"/>
    </source>
</evidence>
<sequence length="169" mass="18686">MIAKEAVGLDQGQYFQRLLTITREGVHLKSDLAGMGTREENIHERRPPHRQTLTGRPYQADAWLATVEPNLPLLATRYTTIRTTTNANAEQRRTVVQVLVDCSKLKDPRRELRRKIGGTFNNSSEVLGAGLDFAEASQRVANLGRTTELYLGTSATNGYGEAPSSSICN</sequence>
<name>B6QNU4_TALMQ</name>
<dbReference type="PhylomeDB" id="B6QNU4"/>
<proteinExistence type="predicted"/>
<reference evidence="2" key="1">
    <citation type="journal article" date="2015" name="Genome Announc.">
        <title>Genome sequence of the AIDS-associated pathogen Penicillium marneffei (ATCC18224) and its near taxonomic relative Talaromyces stipitatus (ATCC10500).</title>
        <authorList>
            <person name="Nierman W.C."/>
            <person name="Fedorova-Abrams N.D."/>
            <person name="Andrianopoulos A."/>
        </authorList>
    </citation>
    <scope>NUCLEOTIDE SEQUENCE [LARGE SCALE GENOMIC DNA]</scope>
    <source>
        <strain evidence="2">ATCC 18224 / CBS 334.59 / QM 7333</strain>
    </source>
</reference>
<dbReference type="EMBL" id="DS995904">
    <property type="protein sequence ID" value="EEA21197.1"/>
    <property type="molecule type" value="Genomic_DNA"/>
</dbReference>
<dbReference type="Proteomes" id="UP000001294">
    <property type="component" value="Unassembled WGS sequence"/>
</dbReference>
<gene>
    <name evidence="1" type="ORF">PMAA_049950</name>
</gene>
<evidence type="ECO:0000313" key="1">
    <source>
        <dbReference type="EMBL" id="EEA21197.1"/>
    </source>
</evidence>
<organism evidence="1 2">
    <name type="scientific">Talaromyces marneffei (strain ATCC 18224 / CBS 334.59 / QM 7333)</name>
    <name type="common">Penicillium marneffei</name>
    <dbReference type="NCBI Taxonomy" id="441960"/>
    <lineage>
        <taxon>Eukaryota</taxon>
        <taxon>Fungi</taxon>
        <taxon>Dikarya</taxon>
        <taxon>Ascomycota</taxon>
        <taxon>Pezizomycotina</taxon>
        <taxon>Eurotiomycetes</taxon>
        <taxon>Eurotiomycetidae</taxon>
        <taxon>Eurotiales</taxon>
        <taxon>Trichocomaceae</taxon>
        <taxon>Talaromyces</taxon>
        <taxon>Talaromyces sect. Talaromyces</taxon>
    </lineage>
</organism>
<keyword evidence="2" id="KW-1185">Reference proteome</keyword>
<dbReference type="AlphaFoldDB" id="B6QNU4"/>